<evidence type="ECO:0000313" key="11">
    <source>
        <dbReference type="Proteomes" id="UP001374535"/>
    </source>
</evidence>
<dbReference type="InterPro" id="IPR000477">
    <property type="entry name" value="RT_dom"/>
</dbReference>
<evidence type="ECO:0000256" key="3">
    <source>
        <dbReference type="ARBA" id="ARBA00022722"/>
    </source>
</evidence>
<dbReference type="FunFam" id="3.30.70.270:FF:000020">
    <property type="entry name" value="Transposon Tf2-6 polyprotein-like Protein"/>
    <property type="match status" value="1"/>
</dbReference>
<dbReference type="CDD" id="cd01647">
    <property type="entry name" value="RT_LTR"/>
    <property type="match status" value="1"/>
</dbReference>
<dbReference type="PANTHER" id="PTHR37984:SF5">
    <property type="entry name" value="PROTEIN NYNRIN-LIKE"/>
    <property type="match status" value="1"/>
</dbReference>
<accession>A0AAQ3MU09</accession>
<protein>
    <submittedName>
        <fullName evidence="10">Uncharacterized protein</fullName>
    </submittedName>
</protein>
<dbReference type="Pfam" id="PF00078">
    <property type="entry name" value="RVT_1"/>
    <property type="match status" value="1"/>
</dbReference>
<keyword evidence="11" id="KW-1185">Reference proteome</keyword>
<evidence type="ECO:0000256" key="2">
    <source>
        <dbReference type="ARBA" id="ARBA00022695"/>
    </source>
</evidence>
<dbReference type="Gene3D" id="2.40.70.10">
    <property type="entry name" value="Acid Proteases"/>
    <property type="match status" value="1"/>
</dbReference>
<dbReference type="CDD" id="cd00303">
    <property type="entry name" value="retropepsin_like"/>
    <property type="match status" value="1"/>
</dbReference>
<evidence type="ECO:0000256" key="1">
    <source>
        <dbReference type="ARBA" id="ARBA00022679"/>
    </source>
</evidence>
<dbReference type="SUPFAM" id="SSF56672">
    <property type="entry name" value="DNA/RNA polymerases"/>
    <property type="match status" value="1"/>
</dbReference>
<feature type="domain" description="Retrotransposon gag" evidence="7">
    <location>
        <begin position="128"/>
        <end position="205"/>
    </location>
</feature>
<evidence type="ECO:0000256" key="4">
    <source>
        <dbReference type="ARBA" id="ARBA00022759"/>
    </source>
</evidence>
<dbReference type="Pfam" id="PF17921">
    <property type="entry name" value="Integrase_H2C2"/>
    <property type="match status" value="1"/>
</dbReference>
<evidence type="ECO:0000256" key="5">
    <source>
        <dbReference type="ARBA" id="ARBA00023268"/>
    </source>
</evidence>
<proteinExistence type="predicted"/>
<dbReference type="Pfam" id="PF03732">
    <property type="entry name" value="Retrotrans_gag"/>
    <property type="match status" value="1"/>
</dbReference>
<feature type="domain" description="Reverse transcriptase" evidence="6">
    <location>
        <begin position="587"/>
        <end position="668"/>
    </location>
</feature>
<feature type="domain" description="Integrase zinc-binding" evidence="9">
    <location>
        <begin position="980"/>
        <end position="1020"/>
    </location>
</feature>
<evidence type="ECO:0000313" key="10">
    <source>
        <dbReference type="EMBL" id="WVY96659.1"/>
    </source>
</evidence>
<keyword evidence="3" id="KW-0540">Nuclease</keyword>
<dbReference type="Gene3D" id="3.30.70.270">
    <property type="match status" value="3"/>
</dbReference>
<dbReference type="InterPro" id="IPR041577">
    <property type="entry name" value="RT_RNaseH_2"/>
</dbReference>
<keyword evidence="5" id="KW-0511">Multifunctional enzyme</keyword>
<dbReference type="GO" id="GO:0004519">
    <property type="term" value="F:endonuclease activity"/>
    <property type="evidence" value="ECO:0007669"/>
    <property type="project" value="UniProtKB-KW"/>
</dbReference>
<reference evidence="10 11" key="1">
    <citation type="journal article" date="2023" name="Life. Sci Alliance">
        <title>Evolutionary insights into 3D genome organization and epigenetic landscape of Vigna mungo.</title>
        <authorList>
            <person name="Junaid A."/>
            <person name="Singh B."/>
            <person name="Bhatia S."/>
        </authorList>
    </citation>
    <scope>NUCLEOTIDE SEQUENCE [LARGE SCALE GENOMIC DNA]</scope>
    <source>
        <strain evidence="10">Urdbean</strain>
    </source>
</reference>
<evidence type="ECO:0000259" key="8">
    <source>
        <dbReference type="Pfam" id="PF17919"/>
    </source>
</evidence>
<dbReference type="InterPro" id="IPR041588">
    <property type="entry name" value="Integrase_H2C2"/>
</dbReference>
<evidence type="ECO:0000259" key="6">
    <source>
        <dbReference type="Pfam" id="PF00078"/>
    </source>
</evidence>
<dbReference type="Proteomes" id="UP001374535">
    <property type="component" value="Chromosome 9"/>
</dbReference>
<dbReference type="InterPro" id="IPR043502">
    <property type="entry name" value="DNA/RNA_pol_sf"/>
</dbReference>
<evidence type="ECO:0000259" key="7">
    <source>
        <dbReference type="Pfam" id="PF03732"/>
    </source>
</evidence>
<dbReference type="GO" id="GO:0016779">
    <property type="term" value="F:nucleotidyltransferase activity"/>
    <property type="evidence" value="ECO:0007669"/>
    <property type="project" value="UniProtKB-KW"/>
</dbReference>
<keyword evidence="1" id="KW-0808">Transferase</keyword>
<dbReference type="Gene3D" id="3.10.20.370">
    <property type="match status" value="1"/>
</dbReference>
<gene>
    <name evidence="10" type="ORF">V8G54_028810</name>
</gene>
<keyword evidence="4" id="KW-0378">Hydrolase</keyword>
<feature type="domain" description="Reverse transcriptase/retrotransposon-derived protein RNase H-like" evidence="8">
    <location>
        <begin position="772"/>
        <end position="865"/>
    </location>
</feature>
<sequence>MTENTPMKDMQTQLTSILNWIEKHLDRGKANRDLLMQFQTANNDRMDQMHKLFDSFMSSDNRHIDASNSTGSPLLMTPSVSAVPVRNISLGFPHFDGTTPALEWIFKAEQFFNYHHTLDQERKNVIPWFQMLHRMAVVRTWSDLTRALESHFGPSPFDSPTAELFKLYQSGTVSEYYLKFMTLANRSEGLTDGVILNCFLSGLNRDIRRDVVAQCPTNLLCAVSLAKLYEEKYAPLLHQRSTTYTHRYSPLSSTSANLTATKDTVKQVLPLLLPTPTSPPLRQSNLLLLQVEEENFDHDQDIENIQSATHTASDDGLEDNHHLSLNAMKGGFGVGTIHFGAHINSLPVTVLVDGGSSNNFLQPRIVKFLKLDIEAAPLFKVMIGNGSYMQAEGLINDLHIHVQGVQFELPVFLLPISGADMILGASWLKSIGSHIVDYNALQLKFLHEGKFITLQGTRDSLPMQTHFHHIRRMVNTASIVEVFSMQLLTDTPSQSPLFVLPEDVAPYLALLLRTYSSFFDTPKALPPPRCQDHSIPLMEGSQPVKVKPYRYPDSQKAEIAKLVQGMLEEGIIQPSKSPFSSPIILVKKNGSWRVCMDYRALNAITIKDNFPISTVDDLIDELFGAVFFSKLDLRSGYHQILLNLEDIYKTAFRTHHGHYEWLVMPFGATWEEHLYHLELVLKTLQQHQLYARLSKCSFGVREIDYLGHTLSGTGVAMDTSKLEVVKQWPIPTTVKQLRGFLGLTGYFRRFVKGYASIAAPLTDLLKKDSFQWTQTASRAFAKLKDALTSAPVLAIPNFEPFVLETNASGSGIGVVLSQCQHPIAYFSKKLSPCMQKQFVYIREFYAIIEALAKFRHYLLGHKFIVKTDQKSLKELLEQQLQTPEQQQWLPKFLGYDFTIQYKPGKENVPADAFSRSCVLAWSESDFKWLEQIVQLTKADIELSKLMLQHSNGTLPTQKYVVKDGLLFKSGRLMIPADMPLKNKILQEFHDSKVGGHAGTTKTIAIICNQFYWPKMQDDISSTKVDQVLPYGFLQPLPIPQQI</sequence>
<dbReference type="InterPro" id="IPR043128">
    <property type="entry name" value="Rev_trsase/Diguanyl_cyclase"/>
</dbReference>
<dbReference type="CDD" id="cd09274">
    <property type="entry name" value="RNase_HI_RT_Ty3"/>
    <property type="match status" value="1"/>
</dbReference>
<keyword evidence="2" id="KW-0548">Nucleotidyltransferase</keyword>
<dbReference type="Gene3D" id="1.10.340.70">
    <property type="match status" value="1"/>
</dbReference>
<name>A0AAQ3MU09_VIGMU</name>
<dbReference type="SUPFAM" id="SSF50630">
    <property type="entry name" value="Acid proteases"/>
    <property type="match status" value="1"/>
</dbReference>
<dbReference type="InterPro" id="IPR021109">
    <property type="entry name" value="Peptidase_aspartic_dom_sf"/>
</dbReference>
<dbReference type="PANTHER" id="PTHR37984">
    <property type="entry name" value="PROTEIN CBG26694"/>
    <property type="match status" value="1"/>
</dbReference>
<evidence type="ECO:0000259" key="9">
    <source>
        <dbReference type="Pfam" id="PF17921"/>
    </source>
</evidence>
<dbReference type="Pfam" id="PF08284">
    <property type="entry name" value="RVP_2"/>
    <property type="match status" value="1"/>
</dbReference>
<organism evidence="10 11">
    <name type="scientific">Vigna mungo</name>
    <name type="common">Black gram</name>
    <name type="synonym">Phaseolus mungo</name>
    <dbReference type="NCBI Taxonomy" id="3915"/>
    <lineage>
        <taxon>Eukaryota</taxon>
        <taxon>Viridiplantae</taxon>
        <taxon>Streptophyta</taxon>
        <taxon>Embryophyta</taxon>
        <taxon>Tracheophyta</taxon>
        <taxon>Spermatophyta</taxon>
        <taxon>Magnoliopsida</taxon>
        <taxon>eudicotyledons</taxon>
        <taxon>Gunneridae</taxon>
        <taxon>Pentapetalae</taxon>
        <taxon>rosids</taxon>
        <taxon>fabids</taxon>
        <taxon>Fabales</taxon>
        <taxon>Fabaceae</taxon>
        <taxon>Papilionoideae</taxon>
        <taxon>50 kb inversion clade</taxon>
        <taxon>NPAAA clade</taxon>
        <taxon>indigoferoid/millettioid clade</taxon>
        <taxon>Phaseoleae</taxon>
        <taxon>Vigna</taxon>
    </lineage>
</organism>
<dbReference type="InterPro" id="IPR050951">
    <property type="entry name" value="Retrovirus_Pol_polyprotein"/>
</dbReference>
<dbReference type="AlphaFoldDB" id="A0AAQ3MU09"/>
<dbReference type="EMBL" id="CP144692">
    <property type="protein sequence ID" value="WVY96659.1"/>
    <property type="molecule type" value="Genomic_DNA"/>
</dbReference>
<dbReference type="InterPro" id="IPR005162">
    <property type="entry name" value="Retrotrans_gag_dom"/>
</dbReference>
<keyword evidence="4" id="KW-0255">Endonuclease</keyword>
<dbReference type="Gene3D" id="3.10.10.10">
    <property type="entry name" value="HIV Type 1 Reverse Transcriptase, subunit A, domain 1"/>
    <property type="match status" value="1"/>
</dbReference>
<dbReference type="Pfam" id="PF17919">
    <property type="entry name" value="RT_RNaseH_2"/>
    <property type="match status" value="1"/>
</dbReference>